<name>A0ABY6KZ86_9ARAC</name>
<proteinExistence type="predicted"/>
<evidence type="ECO:0000313" key="2">
    <source>
        <dbReference type="Proteomes" id="UP001235939"/>
    </source>
</evidence>
<accession>A0ABY6KZ86</accession>
<keyword evidence="2" id="KW-1185">Reference proteome</keyword>
<reference evidence="1 2" key="1">
    <citation type="submission" date="2022-01" db="EMBL/GenBank/DDBJ databases">
        <title>A chromosomal length assembly of Cordylochernes scorpioides.</title>
        <authorList>
            <person name="Zeh D."/>
            <person name="Zeh J."/>
        </authorList>
    </citation>
    <scope>NUCLEOTIDE SEQUENCE [LARGE SCALE GENOMIC DNA]</scope>
    <source>
        <strain evidence="1">IN4F17</strain>
        <tissue evidence="1">Whole Body</tissue>
    </source>
</reference>
<protein>
    <submittedName>
        <fullName evidence="1">Uncharacterized protein</fullName>
    </submittedName>
</protein>
<dbReference type="Proteomes" id="UP001235939">
    <property type="component" value="Chromosome 11"/>
</dbReference>
<dbReference type="EMBL" id="CP092873">
    <property type="protein sequence ID" value="UYV74201.1"/>
    <property type="molecule type" value="Genomic_DNA"/>
</dbReference>
<evidence type="ECO:0000313" key="1">
    <source>
        <dbReference type="EMBL" id="UYV74201.1"/>
    </source>
</evidence>
<organism evidence="1 2">
    <name type="scientific">Cordylochernes scorpioides</name>
    <dbReference type="NCBI Taxonomy" id="51811"/>
    <lineage>
        <taxon>Eukaryota</taxon>
        <taxon>Metazoa</taxon>
        <taxon>Ecdysozoa</taxon>
        <taxon>Arthropoda</taxon>
        <taxon>Chelicerata</taxon>
        <taxon>Arachnida</taxon>
        <taxon>Pseudoscorpiones</taxon>
        <taxon>Cheliferoidea</taxon>
        <taxon>Chernetidae</taxon>
        <taxon>Cordylochernes</taxon>
    </lineage>
</organism>
<sequence>MLMPRSHWDQKILFGRSGAAYSTLTSANSAKSYSKSYQDFNIISVVDIKLNKSLQILECYYGKDSVRTFTTASTCHPNWKMLLHWTKNYFGKAFNFPTASVCLAQSLSPCLGDKHPSLCHGLYLCPVGCPRSLSVLTSSPASASCCPRVGRTSTLASRTRLPAYAYVGRITFATILQEVDRITEDSGMQRMTAAPLVNGAIVWMLLLLALHLDDPVDYLKDAMRGLAVPRI</sequence>
<gene>
    <name evidence="1" type="ORF">LAZ67_11002412</name>
</gene>